<evidence type="ECO:0000313" key="2">
    <source>
        <dbReference type="EMBL" id="GIJ68377.1"/>
    </source>
</evidence>
<dbReference type="AlphaFoldDB" id="A0A8J3ZSW0"/>
<dbReference type="EMBL" id="BOPH01000039">
    <property type="protein sequence ID" value="GIJ68377.1"/>
    <property type="molecule type" value="Genomic_DNA"/>
</dbReference>
<feature type="region of interest" description="Disordered" evidence="1">
    <location>
        <begin position="264"/>
        <end position="284"/>
    </location>
</feature>
<dbReference type="Proteomes" id="UP000635606">
    <property type="component" value="Unassembled WGS sequence"/>
</dbReference>
<protein>
    <submittedName>
        <fullName evidence="2">Uncharacterized protein</fullName>
    </submittedName>
</protein>
<reference evidence="2" key="1">
    <citation type="submission" date="2021-01" db="EMBL/GenBank/DDBJ databases">
        <title>Whole genome shotgun sequence of Virgisporangium ochraceum NBRC 16418.</title>
        <authorList>
            <person name="Komaki H."/>
            <person name="Tamura T."/>
        </authorList>
    </citation>
    <scope>NUCLEOTIDE SEQUENCE</scope>
    <source>
        <strain evidence="2">NBRC 16418</strain>
    </source>
</reference>
<proteinExistence type="predicted"/>
<sequence>MIVCYAAGGGLGHLTRARAFLHTVHPGREAVILTSSPFAADPRVVGPHRTVGPPPGADPGPWFVSALRDLAPTELVVDAFPGGRYGELTAASVPASVGSVTHLARLLRWTRYRAVATGPLPRFDRTWLLEPLTADHHADLAATSGVMAPLDLVDPPGGSPGGGPALDDGAWLVVHSGPAAEVAELVGYAAETAALEGVRPRLVLVSPVAHPGVDRLDVYPAWPLFAGAARIVTAAGCNVVRQTTPWRDRHRMVPFPRLFDDQFTRAARARRSTPPPTGPPDRGP</sequence>
<evidence type="ECO:0000313" key="3">
    <source>
        <dbReference type="Proteomes" id="UP000635606"/>
    </source>
</evidence>
<evidence type="ECO:0000256" key="1">
    <source>
        <dbReference type="SAM" id="MobiDB-lite"/>
    </source>
</evidence>
<organism evidence="2 3">
    <name type="scientific">Virgisporangium ochraceum</name>
    <dbReference type="NCBI Taxonomy" id="65505"/>
    <lineage>
        <taxon>Bacteria</taxon>
        <taxon>Bacillati</taxon>
        <taxon>Actinomycetota</taxon>
        <taxon>Actinomycetes</taxon>
        <taxon>Micromonosporales</taxon>
        <taxon>Micromonosporaceae</taxon>
        <taxon>Virgisporangium</taxon>
    </lineage>
</organism>
<accession>A0A8J3ZSW0</accession>
<gene>
    <name evidence="2" type="ORF">Voc01_032940</name>
</gene>
<feature type="compositionally biased region" description="Pro residues" evidence="1">
    <location>
        <begin position="273"/>
        <end position="284"/>
    </location>
</feature>
<dbReference type="RefSeq" id="WP_203928318.1">
    <property type="nucleotide sequence ID" value="NZ_BOPH01000039.1"/>
</dbReference>
<keyword evidence="3" id="KW-1185">Reference proteome</keyword>
<comment type="caution">
    <text evidence="2">The sequence shown here is derived from an EMBL/GenBank/DDBJ whole genome shotgun (WGS) entry which is preliminary data.</text>
</comment>
<name>A0A8J3ZSW0_9ACTN</name>